<name>A0A8D9EV78_9HEMI</name>
<dbReference type="InterPro" id="IPR012337">
    <property type="entry name" value="RNaseH-like_sf"/>
</dbReference>
<dbReference type="AlphaFoldDB" id="A0A8D9EV78"/>
<organism evidence="2">
    <name type="scientific">Cacopsylla melanoneura</name>
    <dbReference type="NCBI Taxonomy" id="428564"/>
    <lineage>
        <taxon>Eukaryota</taxon>
        <taxon>Metazoa</taxon>
        <taxon>Ecdysozoa</taxon>
        <taxon>Arthropoda</taxon>
        <taxon>Hexapoda</taxon>
        <taxon>Insecta</taxon>
        <taxon>Pterygota</taxon>
        <taxon>Neoptera</taxon>
        <taxon>Paraneoptera</taxon>
        <taxon>Hemiptera</taxon>
        <taxon>Sternorrhyncha</taxon>
        <taxon>Psylloidea</taxon>
        <taxon>Psyllidae</taxon>
        <taxon>Psyllinae</taxon>
        <taxon>Cacopsylla</taxon>
    </lineage>
</organism>
<dbReference type="PANTHER" id="PTHR45913:SF21">
    <property type="entry name" value="DUF4371 DOMAIN-CONTAINING PROTEIN"/>
    <property type="match status" value="1"/>
</dbReference>
<dbReference type="EMBL" id="HBUF01571790">
    <property type="protein sequence ID" value="CAG6766887.1"/>
    <property type="molecule type" value="Transcribed_RNA"/>
</dbReference>
<dbReference type="SUPFAM" id="SSF53098">
    <property type="entry name" value="Ribonuclease H-like"/>
    <property type="match status" value="1"/>
</dbReference>
<dbReference type="GO" id="GO:0046983">
    <property type="term" value="F:protein dimerization activity"/>
    <property type="evidence" value="ECO:0007669"/>
    <property type="project" value="InterPro"/>
</dbReference>
<proteinExistence type="predicted"/>
<accession>A0A8D9EV78</accession>
<evidence type="ECO:0000259" key="1">
    <source>
        <dbReference type="Pfam" id="PF05699"/>
    </source>
</evidence>
<protein>
    <submittedName>
        <fullName evidence="2">SCAN domain-containing protein 3</fullName>
    </submittedName>
</protein>
<reference evidence="2" key="1">
    <citation type="submission" date="2021-05" db="EMBL/GenBank/DDBJ databases">
        <authorList>
            <person name="Alioto T."/>
            <person name="Alioto T."/>
            <person name="Gomez Garrido J."/>
        </authorList>
    </citation>
    <scope>NUCLEOTIDE SEQUENCE</scope>
</reference>
<dbReference type="Pfam" id="PF05699">
    <property type="entry name" value="Dimer_Tnp_hAT"/>
    <property type="match status" value="1"/>
</dbReference>
<sequence>MSEKKLKTYHFNSVWEHEFLFHMVKDKCVCLLCNCSVAIARKGNVERHFKNVHKSFDNDFPIGSELRKDKIKQLKSSSNKEKEFFTKGNVKNKNATLASYKVTQLLMKKRKPFEDGELVKTAFLTAGEVLFKDFDNKTEIMSAINTVQLSRNTVMRRTEKIEENVQTMLKADLDRAEYLSLQFDESTDYTDVAQLCVFVRMVFSDMSSKEELLTILPLKDQTRGKDVYDAFKDFAQKSQLPIHKIVSMTTDGAPSMTGRHNGFVALCKADEDMPTFTSYHCIIHQQVLASKILKANDVMTPAFKVVNSIRSSSLKRRQFRLLLEECGAENGELLLHTDVRWLSRAKFLKRFRSLLPQIREFLKNAGKKDYPQFEDKEWLLHLAFLCDVTEMLNDLNLTLQGKGKTLVDLIGNVNHFKEKIKLLASSIENKNMNAFVSMKEEIEDEFDEEFDLDPFKKQIDELKDEFEKRFKDFAEIEDIVAYIAYPFRGMEPEEMSLLAEKISHLIDGDSRSVTDEILKIKCDIALKARADSTSCDFWKYFSEDKYPYLRKLAMYLTAFFASTYLCEATFSTMNAVKTKNRNRISNEHLLQCVRLAVSSYEVDYMKLTDEMEK</sequence>
<dbReference type="InterPro" id="IPR008906">
    <property type="entry name" value="HATC_C_dom"/>
</dbReference>
<dbReference type="PANTHER" id="PTHR45913">
    <property type="entry name" value="EPM2A-INTERACTING PROTEIN 1"/>
    <property type="match status" value="1"/>
</dbReference>
<feature type="domain" description="HAT C-terminal dimerisation" evidence="1">
    <location>
        <begin position="532"/>
        <end position="592"/>
    </location>
</feature>
<evidence type="ECO:0000313" key="2">
    <source>
        <dbReference type="EMBL" id="CAG6766887.1"/>
    </source>
</evidence>